<evidence type="ECO:0000256" key="2">
    <source>
        <dbReference type="ARBA" id="ARBA00006210"/>
    </source>
</evidence>
<evidence type="ECO:0000256" key="6">
    <source>
        <dbReference type="ARBA" id="ARBA00023242"/>
    </source>
</evidence>
<dbReference type="InterPro" id="IPR019680">
    <property type="entry name" value="Mediator_Med1"/>
</dbReference>
<dbReference type="Pfam" id="PF10744">
    <property type="entry name" value="Med1"/>
    <property type="match status" value="1"/>
</dbReference>
<keyword evidence="5 7" id="KW-0804">Transcription</keyword>
<evidence type="ECO:0000256" key="3">
    <source>
        <dbReference type="ARBA" id="ARBA00023015"/>
    </source>
</evidence>
<proteinExistence type="inferred from homology"/>
<protein>
    <recommendedName>
        <fullName evidence="7">Mediator of RNA polymerase II transcription subunit 1</fullName>
    </recommendedName>
    <alternativeName>
        <fullName evidence="7">Mediator complex subunit 1</fullName>
    </alternativeName>
</protein>
<keyword evidence="3 7" id="KW-0805">Transcription regulation</keyword>
<dbReference type="AlphaFoldDB" id="A0A9W9IBS4"/>
<feature type="compositionally biased region" description="Polar residues" evidence="8">
    <location>
        <begin position="334"/>
        <end position="345"/>
    </location>
</feature>
<comment type="function">
    <text evidence="7">Component of the Mediator complex, a coactivator involved in the regulated transcription of nearly all RNA polymerase II-dependent genes. Mediator functions as a bridge to convey information from gene-specific regulatory proteins to the basal RNA polymerase II transcription machinery. Mediator is recruited to promoters by direct interactions with regulatory proteins and serves as a scaffold for the assembly of a functional preinitiation complex with RNA polymerase II and the general transcription factors.</text>
</comment>
<feature type="domain" description="Mediator complex subunit Med1" evidence="9">
    <location>
        <begin position="135"/>
        <end position="554"/>
    </location>
</feature>
<feature type="region of interest" description="Disordered" evidence="8">
    <location>
        <begin position="322"/>
        <end position="345"/>
    </location>
</feature>
<feature type="region of interest" description="Disordered" evidence="8">
    <location>
        <begin position="1"/>
        <end position="57"/>
    </location>
</feature>
<comment type="similarity">
    <text evidence="2 7">Belongs to the Mediator complex subunit 1 family.</text>
</comment>
<feature type="region of interest" description="Disordered" evidence="8">
    <location>
        <begin position="377"/>
        <end position="410"/>
    </location>
</feature>
<gene>
    <name evidence="10" type="ORF">N7492_005562</name>
</gene>
<keyword evidence="11" id="KW-1185">Reference proteome</keyword>
<dbReference type="PANTHER" id="PTHR35041">
    <property type="entry name" value="MEDIATOR OF RNA POLYMERASE II TRANSCRIPTION SUBUNIT 1"/>
    <property type="match status" value="1"/>
</dbReference>
<keyword evidence="6 7" id="KW-0539">Nucleus</keyword>
<evidence type="ECO:0000256" key="7">
    <source>
        <dbReference type="RuleBase" id="RU364059"/>
    </source>
</evidence>
<evidence type="ECO:0000256" key="8">
    <source>
        <dbReference type="SAM" id="MobiDB-lite"/>
    </source>
</evidence>
<keyword evidence="4 7" id="KW-0010">Activator</keyword>
<dbReference type="GO" id="GO:0045944">
    <property type="term" value="P:positive regulation of transcription by RNA polymerase II"/>
    <property type="evidence" value="ECO:0007669"/>
    <property type="project" value="UniProtKB-ARBA"/>
</dbReference>
<dbReference type="GO" id="GO:0016592">
    <property type="term" value="C:mediator complex"/>
    <property type="evidence" value="ECO:0007669"/>
    <property type="project" value="InterPro"/>
</dbReference>
<evidence type="ECO:0000256" key="1">
    <source>
        <dbReference type="ARBA" id="ARBA00004123"/>
    </source>
</evidence>
<evidence type="ECO:0000313" key="10">
    <source>
        <dbReference type="EMBL" id="KAJ5172969.1"/>
    </source>
</evidence>
<evidence type="ECO:0000256" key="5">
    <source>
        <dbReference type="ARBA" id="ARBA00023163"/>
    </source>
</evidence>
<dbReference type="PANTHER" id="PTHR35041:SF4">
    <property type="entry name" value="MEDIATOR OF RNA POLYMERASE II TRANSCRIPTION SUBUNIT 1"/>
    <property type="match status" value="1"/>
</dbReference>
<dbReference type="Proteomes" id="UP001146351">
    <property type="component" value="Unassembled WGS sequence"/>
</dbReference>
<evidence type="ECO:0000313" key="11">
    <source>
        <dbReference type="Proteomes" id="UP001146351"/>
    </source>
</evidence>
<accession>A0A9W9IBS4</accession>
<feature type="region of interest" description="Disordered" evidence="8">
    <location>
        <begin position="559"/>
        <end position="599"/>
    </location>
</feature>
<name>A0A9W9IBS4_9EURO</name>
<reference evidence="10" key="1">
    <citation type="submission" date="2022-11" db="EMBL/GenBank/DDBJ databases">
        <authorList>
            <person name="Petersen C."/>
        </authorList>
    </citation>
    <scope>NUCLEOTIDE SEQUENCE</scope>
    <source>
        <strain evidence="10">IBT 21917</strain>
    </source>
</reference>
<evidence type="ECO:0000259" key="9">
    <source>
        <dbReference type="Pfam" id="PF10744"/>
    </source>
</evidence>
<dbReference type="OrthoDB" id="1936100at2759"/>
<organism evidence="10 11">
    <name type="scientific">Penicillium capsulatum</name>
    <dbReference type="NCBI Taxonomy" id="69766"/>
    <lineage>
        <taxon>Eukaryota</taxon>
        <taxon>Fungi</taxon>
        <taxon>Dikarya</taxon>
        <taxon>Ascomycota</taxon>
        <taxon>Pezizomycotina</taxon>
        <taxon>Eurotiomycetes</taxon>
        <taxon>Eurotiomycetidae</taxon>
        <taxon>Eurotiales</taxon>
        <taxon>Aspergillaceae</taxon>
        <taxon>Penicillium</taxon>
    </lineage>
</organism>
<evidence type="ECO:0000256" key="4">
    <source>
        <dbReference type="ARBA" id="ARBA00023159"/>
    </source>
</evidence>
<reference evidence="10" key="2">
    <citation type="journal article" date="2023" name="IMA Fungus">
        <title>Comparative genomic study of the Penicillium genus elucidates a diverse pangenome and 15 lateral gene transfer events.</title>
        <authorList>
            <person name="Petersen C."/>
            <person name="Sorensen T."/>
            <person name="Nielsen M.R."/>
            <person name="Sondergaard T.E."/>
            <person name="Sorensen J.L."/>
            <person name="Fitzpatrick D.A."/>
            <person name="Frisvad J.C."/>
            <person name="Nielsen K.L."/>
        </authorList>
    </citation>
    <scope>NUCLEOTIDE SEQUENCE</scope>
    <source>
        <strain evidence="10">IBT 21917</strain>
    </source>
</reference>
<dbReference type="GO" id="GO:0003712">
    <property type="term" value="F:transcription coregulator activity"/>
    <property type="evidence" value="ECO:0007669"/>
    <property type="project" value="InterPro"/>
</dbReference>
<sequence>MATPSAKPGTTPTHLTPSPHPSSAPLSRSIAHKSPSTRTPTGSGAGNTHPAGTSSHQYSTPLAIASAVDDPVAFSSPSALLALGGYPGISPSPAVHDGLVGAGMNESDIQNLGMTGLKLGIARDSDEEQKLRIKEVVNSLRARVAGRGVSREGVERLSRLEGFESIWADNGINIAGNFVDLEIEFYAGHDVVKDVSLRYATPEYTEGERREEATAVLKRNLAQSPRDADLGKWRSLQSFHENLQWLAKLDKLSQEVNCFEALEGVEENLRRIWIEEGKTGKYGGDYEHLCLGVIGRPSMHKGSRIGLGLEYWVDQARVMDGKQQKPSSDAMAIDQSQNQWADDTEEQQNLWTVMIECEEGYPPLRISKEWVGNETFTAGEKGESPSPAKPESVNWLDPPQTMRLSHGNHPDPMALDSSMLESSPPNRRFVAKLEPALDVPILAASDIYRHLGMQLPQEFKMITYDDLLVSESSLVSTETPPQCGRRKRRMSVHAFSSTGVPSPKQHSYTFQAFESIAGRTIRDLPFSHPRQLADILPILRQYALLASLVRKIFQPAKGKDEKRALSKSTSTGSLAPTSEDSNPFTGQGGLITLSNDDPNEDRLNSLLSSGFAGSGLTQNDTSLRDGEDPKFADVKVDVTLRTQLGQAPALMLLITDPGEDGGNSAREPAQVSLSCEIGSNGRIAVVESAGLAKTEAGVAGEPGDTEMQGTDESGSKLQDLHRKIARVLEISQDLGILVEWILHWLRQRAVSR</sequence>
<feature type="compositionally biased region" description="Low complexity" evidence="8">
    <location>
        <begin position="10"/>
        <end position="27"/>
    </location>
</feature>
<comment type="caution">
    <text evidence="10">The sequence shown here is derived from an EMBL/GenBank/DDBJ whole genome shotgun (WGS) entry which is preliminary data.</text>
</comment>
<dbReference type="EMBL" id="JAPQKO010000003">
    <property type="protein sequence ID" value="KAJ5172969.1"/>
    <property type="molecule type" value="Genomic_DNA"/>
</dbReference>
<feature type="compositionally biased region" description="Polar residues" evidence="8">
    <location>
        <begin position="566"/>
        <end position="585"/>
    </location>
</feature>
<comment type="subcellular location">
    <subcellularLocation>
        <location evidence="1 7">Nucleus</location>
    </subcellularLocation>
</comment>